<dbReference type="EC" id="6.1.1.6" evidence="3"/>
<dbReference type="PANTHER" id="PTHR37940:SF1">
    <property type="entry name" value="LYSINE--TRNA LIGASE"/>
    <property type="match status" value="1"/>
</dbReference>
<evidence type="ECO:0000256" key="8">
    <source>
        <dbReference type="ARBA" id="ARBA00022840"/>
    </source>
</evidence>
<dbReference type="Gene3D" id="1.10.10.770">
    <property type="match status" value="1"/>
</dbReference>
<dbReference type="EMBL" id="LBQX01000001">
    <property type="protein sequence ID" value="KKP87350.1"/>
    <property type="molecule type" value="Genomic_DNA"/>
</dbReference>
<accession>A0A0G0FIS1</accession>
<evidence type="ECO:0000313" key="15">
    <source>
        <dbReference type="Proteomes" id="UP000034536"/>
    </source>
</evidence>
<evidence type="ECO:0000256" key="4">
    <source>
        <dbReference type="ARBA" id="ARBA00015745"/>
    </source>
</evidence>
<comment type="subcellular location">
    <subcellularLocation>
        <location evidence="1">Cytoplasm</location>
    </subcellularLocation>
</comment>
<evidence type="ECO:0000256" key="1">
    <source>
        <dbReference type="ARBA" id="ARBA00004496"/>
    </source>
</evidence>
<keyword evidence="5" id="KW-0963">Cytoplasm</keyword>
<dbReference type="GO" id="GO:0004824">
    <property type="term" value="F:lysine-tRNA ligase activity"/>
    <property type="evidence" value="ECO:0007669"/>
    <property type="project" value="UniProtKB-EC"/>
</dbReference>
<reference evidence="14 15" key="1">
    <citation type="journal article" date="2015" name="Nature">
        <title>rRNA introns, odd ribosomes, and small enigmatic genomes across a large radiation of phyla.</title>
        <authorList>
            <person name="Brown C.T."/>
            <person name="Hug L.A."/>
            <person name="Thomas B.C."/>
            <person name="Sharon I."/>
            <person name="Castelle C.J."/>
            <person name="Singh A."/>
            <person name="Wilkins M.J."/>
            <person name="Williams K.H."/>
            <person name="Banfield J.F."/>
        </authorList>
    </citation>
    <scope>NUCLEOTIDE SEQUENCE [LARGE SCALE GENOMIC DNA]</scope>
</reference>
<dbReference type="Proteomes" id="UP000034536">
    <property type="component" value="Unassembled WGS sequence"/>
</dbReference>
<evidence type="ECO:0000256" key="9">
    <source>
        <dbReference type="ARBA" id="ARBA00022917"/>
    </source>
</evidence>
<evidence type="ECO:0000256" key="6">
    <source>
        <dbReference type="ARBA" id="ARBA00022598"/>
    </source>
</evidence>
<dbReference type="SUPFAM" id="SSF48163">
    <property type="entry name" value="An anticodon-binding domain of class I aminoacyl-tRNA synthetases"/>
    <property type="match status" value="1"/>
</dbReference>
<dbReference type="InterPro" id="IPR014729">
    <property type="entry name" value="Rossmann-like_a/b/a_fold"/>
</dbReference>
<evidence type="ECO:0000256" key="5">
    <source>
        <dbReference type="ARBA" id="ARBA00022490"/>
    </source>
</evidence>
<evidence type="ECO:0000259" key="13">
    <source>
        <dbReference type="SMART" id="SM00873"/>
    </source>
</evidence>
<keyword evidence="7" id="KW-0547">Nucleotide-binding</keyword>
<evidence type="ECO:0000313" key="14">
    <source>
        <dbReference type="EMBL" id="KKP87350.1"/>
    </source>
</evidence>
<dbReference type="Pfam" id="PF01921">
    <property type="entry name" value="tRNA-synt_1f"/>
    <property type="match status" value="1"/>
</dbReference>
<keyword evidence="9" id="KW-0648">Protein biosynthesis</keyword>
<dbReference type="Gene3D" id="1.10.10.350">
    <property type="match status" value="1"/>
</dbReference>
<dbReference type="Gene3D" id="3.50.40.10">
    <property type="entry name" value="Phenylalanyl-trna Synthetase, Chain B, domain 3"/>
    <property type="match status" value="1"/>
</dbReference>
<sequence>MIWADREAKRIKDKKLVYPEQSRREWVDDMKTPSGRIHVGSLRGVIVHDLVYKALKDIGVNAKISYVFNDMDQMDGMPSYLDKNKWEKYMGFPLYKIPSPVPGFKSFAEYYAKEFIGVFNSINCHPQIIWSSELHRSGKMDEIIKLFLDKADVVRDIFKRVVKKEKPANWYPYNPICEKCGKVGTTNVYKWDGEYVYYRCEPGIVKWATGCSYEGKIKPIGENGKLPWKLDWAAHWKVIGVTIESSGKDHMSSGGSYDMADHFCREILGTKAPDAMGGYEWFTIRGRKMSSSKGIGSSAKEVSEILPPDIFRFMQVRTPIKTHLDFDPYGDTIPNLFDDYDKLMESYFLKIENKLPIGKAGEVASDFARIIELSAVSPLPLKRFFLPRFRTITSLIKTKKDVESFFVNQKGSELTIVEKSLLEERIKYAKIFIEKYSVEKTIPQTDNKFVPNAEQKNFLKILLMKLKDKKVDPQVAIFESIKQVGIQPKQAFAAFYFSLTGKPYGPKAGDLIKNLGINKVIKLLSVDDRSKEETITYLFPTLNNPEIFSIGKSLAEKYPSVNIGIAVIKNVKIKKNDPKLKEEIDNFVLSQKDLSNEVIGNYPEIQTYRKLYKEMGLDWHSKRPSPEALLRRIAFGKGLYEINNCVDAYNLIVMKNRVSIGAFDFDQLKFPTVLRFPAVGEEILLLGDKEPTKYKPTDVAYFDQVGGYNIYFNYRDAQRTAVTEDTKDIILNIDGIYDISRAQVEKSLKGSIEIITKYCGGKVELAGIYSS</sequence>
<dbReference type="GO" id="GO:0000049">
    <property type="term" value="F:tRNA binding"/>
    <property type="evidence" value="ECO:0007669"/>
    <property type="project" value="InterPro"/>
</dbReference>
<comment type="catalytic activity">
    <reaction evidence="12">
        <text>tRNA(Lys) + L-lysine + ATP = L-lysyl-tRNA(Lys) + AMP + diphosphate</text>
        <dbReference type="Rhea" id="RHEA:20792"/>
        <dbReference type="Rhea" id="RHEA-COMP:9696"/>
        <dbReference type="Rhea" id="RHEA-COMP:9697"/>
        <dbReference type="ChEBI" id="CHEBI:30616"/>
        <dbReference type="ChEBI" id="CHEBI:32551"/>
        <dbReference type="ChEBI" id="CHEBI:33019"/>
        <dbReference type="ChEBI" id="CHEBI:78442"/>
        <dbReference type="ChEBI" id="CHEBI:78529"/>
        <dbReference type="ChEBI" id="CHEBI:456215"/>
        <dbReference type="EC" id="6.1.1.6"/>
    </reaction>
</comment>
<dbReference type="GO" id="GO:0004826">
    <property type="term" value="F:phenylalanine-tRNA ligase activity"/>
    <property type="evidence" value="ECO:0007669"/>
    <property type="project" value="InterPro"/>
</dbReference>
<evidence type="ECO:0000256" key="10">
    <source>
        <dbReference type="ARBA" id="ARBA00023146"/>
    </source>
</evidence>
<dbReference type="SMART" id="SM00873">
    <property type="entry name" value="B3_4"/>
    <property type="match status" value="1"/>
</dbReference>
<evidence type="ECO:0000256" key="7">
    <source>
        <dbReference type="ARBA" id="ARBA00022741"/>
    </source>
</evidence>
<feature type="domain" description="B3/B4 tRNA-binding" evidence="13">
    <location>
        <begin position="607"/>
        <end position="760"/>
    </location>
</feature>
<evidence type="ECO:0000256" key="2">
    <source>
        <dbReference type="ARBA" id="ARBA00005594"/>
    </source>
</evidence>
<evidence type="ECO:0000256" key="3">
    <source>
        <dbReference type="ARBA" id="ARBA00013166"/>
    </source>
</evidence>
<keyword evidence="6 14" id="KW-0436">Ligase</keyword>
<dbReference type="InterPro" id="IPR002904">
    <property type="entry name" value="Lys-tRNA-ligase"/>
</dbReference>
<dbReference type="InterPro" id="IPR008925">
    <property type="entry name" value="aa_tRNA-synth_I_cd-bd_sf"/>
</dbReference>
<dbReference type="NCBIfam" id="TIGR00467">
    <property type="entry name" value="lysS_arch"/>
    <property type="match status" value="1"/>
</dbReference>
<dbReference type="Pfam" id="PF03483">
    <property type="entry name" value="B3_4"/>
    <property type="match status" value="1"/>
</dbReference>
<dbReference type="GO" id="GO:0005737">
    <property type="term" value="C:cytoplasm"/>
    <property type="evidence" value="ECO:0007669"/>
    <property type="project" value="UniProtKB-SubCell"/>
</dbReference>
<organism evidence="14 15">
    <name type="scientific">Candidatus Roizmanbacteria bacterium GW2011_GWA2_35_8</name>
    <dbReference type="NCBI Taxonomy" id="1618479"/>
    <lineage>
        <taxon>Bacteria</taxon>
        <taxon>Candidatus Roizmaniibacteriota</taxon>
    </lineage>
</organism>
<comment type="caution">
    <text evidence="14">The sequence shown here is derived from an EMBL/GenBank/DDBJ whole genome shotgun (WGS) entry which is preliminary data.</text>
</comment>
<dbReference type="InterPro" id="IPR020751">
    <property type="entry name" value="aa-tRNA-synth_I_codon-bd_sub2"/>
</dbReference>
<dbReference type="SUPFAM" id="SSF56037">
    <property type="entry name" value="PheT/TilS domain"/>
    <property type="match status" value="1"/>
</dbReference>
<gene>
    <name evidence="14" type="ORF">UR89_C0001G0006</name>
</gene>
<keyword evidence="10" id="KW-0030">Aminoacyl-tRNA synthetase</keyword>
<dbReference type="GO" id="GO:0005524">
    <property type="term" value="F:ATP binding"/>
    <property type="evidence" value="ECO:0007669"/>
    <property type="project" value="UniProtKB-KW"/>
</dbReference>
<evidence type="ECO:0000256" key="12">
    <source>
        <dbReference type="ARBA" id="ARBA00048573"/>
    </source>
</evidence>
<dbReference type="PANTHER" id="PTHR37940">
    <property type="entry name" value="LYSINE--TRNA LIGASE"/>
    <property type="match status" value="1"/>
</dbReference>
<name>A0A0G0FIS1_9BACT</name>
<protein>
    <recommendedName>
        <fullName evidence="4">Lysine--tRNA ligase</fullName>
        <ecNumber evidence="3">6.1.1.6</ecNumber>
    </recommendedName>
    <alternativeName>
        <fullName evidence="11">Lysyl-tRNA synthetase</fullName>
    </alternativeName>
</protein>
<evidence type="ECO:0000256" key="11">
    <source>
        <dbReference type="ARBA" id="ARBA00030563"/>
    </source>
</evidence>
<keyword evidence="8" id="KW-0067">ATP-binding</keyword>
<dbReference type="Gene3D" id="3.40.50.620">
    <property type="entry name" value="HUPs"/>
    <property type="match status" value="2"/>
</dbReference>
<comment type="similarity">
    <text evidence="2">Belongs to the class-I aminoacyl-tRNA synthetase family.</text>
</comment>
<dbReference type="SUPFAM" id="SSF52374">
    <property type="entry name" value="Nucleotidylyl transferase"/>
    <property type="match status" value="1"/>
</dbReference>
<dbReference type="AlphaFoldDB" id="A0A0G0FIS1"/>
<dbReference type="InterPro" id="IPR020825">
    <property type="entry name" value="Phe-tRNA_synthase-like_B3/B4"/>
</dbReference>
<proteinExistence type="inferred from homology"/>
<dbReference type="InterPro" id="IPR005146">
    <property type="entry name" value="B3/B4_tRNA-bd"/>
</dbReference>
<dbReference type="GO" id="GO:0006430">
    <property type="term" value="P:lysyl-tRNA aminoacylation"/>
    <property type="evidence" value="ECO:0007669"/>
    <property type="project" value="InterPro"/>
</dbReference>